<keyword evidence="3" id="KW-1185">Reference proteome</keyword>
<dbReference type="RefSeq" id="WP_416332587.1">
    <property type="nucleotide sequence ID" value="NZ_JACJHR010000018.1"/>
</dbReference>
<dbReference type="AlphaFoldDB" id="A0A2N3X0X2"/>
<protein>
    <submittedName>
        <fullName evidence="2">Uncharacterized protein DUF2752</fullName>
    </submittedName>
</protein>
<keyword evidence="1" id="KW-1133">Transmembrane helix</keyword>
<feature type="transmembrane region" description="Helical" evidence="1">
    <location>
        <begin position="22"/>
        <end position="43"/>
    </location>
</feature>
<dbReference type="Pfam" id="PF10825">
    <property type="entry name" value="DUF2752"/>
    <property type="match status" value="1"/>
</dbReference>
<keyword evidence="1" id="KW-0812">Transmembrane</keyword>
<keyword evidence="1" id="KW-0472">Membrane</keyword>
<dbReference type="Proteomes" id="UP000233750">
    <property type="component" value="Unassembled WGS sequence"/>
</dbReference>
<evidence type="ECO:0000256" key="1">
    <source>
        <dbReference type="SAM" id="Phobius"/>
    </source>
</evidence>
<reference evidence="2 3" key="1">
    <citation type="submission" date="2017-12" db="EMBL/GenBank/DDBJ databases">
        <title>Sequencing the genomes of 1000 Actinobacteria strains.</title>
        <authorList>
            <person name="Klenk H.-P."/>
        </authorList>
    </citation>
    <scope>NUCLEOTIDE SEQUENCE [LARGE SCALE GENOMIC DNA]</scope>
    <source>
        <strain evidence="2 3">DSM 45165</strain>
    </source>
</reference>
<gene>
    <name evidence="2" type="ORF">ATK30_0748</name>
</gene>
<dbReference type="EMBL" id="PJMY01000002">
    <property type="protein sequence ID" value="PKV99765.1"/>
    <property type="molecule type" value="Genomic_DNA"/>
</dbReference>
<accession>A0A2N3X0X2</accession>
<feature type="transmembrane region" description="Helical" evidence="1">
    <location>
        <begin position="86"/>
        <end position="108"/>
    </location>
</feature>
<evidence type="ECO:0000313" key="3">
    <source>
        <dbReference type="Proteomes" id="UP000233750"/>
    </source>
</evidence>
<organism evidence="2 3">
    <name type="scientific">Amycolatopsis echigonensis</name>
    <dbReference type="NCBI Taxonomy" id="2576905"/>
    <lineage>
        <taxon>Bacteria</taxon>
        <taxon>Bacillati</taxon>
        <taxon>Actinomycetota</taxon>
        <taxon>Actinomycetes</taxon>
        <taxon>Pseudonocardiales</taxon>
        <taxon>Pseudonocardiaceae</taxon>
        <taxon>Amycolatopsis</taxon>
    </lineage>
</organism>
<dbReference type="InterPro" id="IPR021215">
    <property type="entry name" value="DUF2752"/>
</dbReference>
<sequence length="152" mass="16135">MAALSTVYTGLPARGTRAVAKALAGPAAAAGGVGLACVAVWFGDPTTPGGPLPVCPTKLLFGIDCPGCGGMRMAYSVLHGDFSAALHYNAVALAFVALFAWSGLAWTMGRLRGRTMRSWLHWRWTPHVVAVVFVLWFVVRNLPFAPFTSLFV</sequence>
<name>A0A2N3X0X2_9PSEU</name>
<feature type="transmembrane region" description="Helical" evidence="1">
    <location>
        <begin position="120"/>
        <end position="139"/>
    </location>
</feature>
<evidence type="ECO:0000313" key="2">
    <source>
        <dbReference type="EMBL" id="PKV99765.1"/>
    </source>
</evidence>
<comment type="caution">
    <text evidence="2">The sequence shown here is derived from an EMBL/GenBank/DDBJ whole genome shotgun (WGS) entry which is preliminary data.</text>
</comment>
<proteinExistence type="predicted"/>